<comment type="cofactor">
    <cofactor evidence="5">
        <name>Zn(2+)</name>
        <dbReference type="ChEBI" id="CHEBI:29105"/>
    </cofactor>
    <text evidence="5">Binds 2 Zn(2+) ions per subunit.</text>
</comment>
<dbReference type="GO" id="GO:0008270">
    <property type="term" value="F:zinc ion binding"/>
    <property type="evidence" value="ECO:0007669"/>
    <property type="project" value="UniProtKB-UniRule"/>
</dbReference>
<dbReference type="EC" id="4.4.1.22" evidence="5"/>
<evidence type="ECO:0000256" key="5">
    <source>
        <dbReference type="HAMAP-Rule" id="MF_00723"/>
    </source>
</evidence>
<dbReference type="Pfam" id="PF04828">
    <property type="entry name" value="GFA"/>
    <property type="match status" value="1"/>
</dbReference>
<dbReference type="RefSeq" id="WP_119136362.1">
    <property type="nucleotide sequence ID" value="NZ_QXXQ01000015.1"/>
</dbReference>
<feature type="binding site" evidence="5">
    <location>
        <position position="28"/>
    </location>
    <ligand>
        <name>Zn(2+)</name>
        <dbReference type="ChEBI" id="CHEBI:29105"/>
        <label>1</label>
        <note>structural</note>
    </ligand>
</feature>
<keyword evidence="8" id="KW-1185">Reference proteome</keyword>
<dbReference type="NCBIfam" id="NF003829">
    <property type="entry name" value="PRK05417.1"/>
    <property type="match status" value="1"/>
</dbReference>
<feature type="binding site" evidence="5">
    <location>
        <position position="30"/>
    </location>
    <ligand>
        <name>Zn(2+)</name>
        <dbReference type="ChEBI" id="CHEBI:29105"/>
        <label>1</label>
        <note>structural</note>
    </ligand>
</feature>
<protein>
    <recommendedName>
        <fullName evidence="5">Glutathione-dependent formaldehyde-activating enzyme</fullName>
        <ecNumber evidence="5">4.4.1.22</ecNumber>
    </recommendedName>
    <alternativeName>
        <fullName evidence="5">S-(hydroxymethyl)glutathione synthase</fullName>
    </alternativeName>
</protein>
<dbReference type="GO" id="GO:0046294">
    <property type="term" value="P:formaldehyde catabolic process"/>
    <property type="evidence" value="ECO:0007669"/>
    <property type="project" value="UniProtKB-UniRule"/>
</dbReference>
<dbReference type="Gene3D" id="3.90.1590.10">
    <property type="entry name" value="glutathione-dependent formaldehyde- activating enzyme (gfa)"/>
    <property type="match status" value="1"/>
</dbReference>
<feature type="binding site" evidence="5">
    <location>
        <position position="49"/>
    </location>
    <ligand>
        <name>Zn(2+)</name>
        <dbReference type="ChEBI" id="CHEBI:29105"/>
        <label>2</label>
        <note>catalytic</note>
    </ligand>
</feature>
<dbReference type="PANTHER" id="PTHR33337:SF40">
    <property type="entry name" value="CENP-V_GFA DOMAIN-CONTAINING PROTEIN-RELATED"/>
    <property type="match status" value="1"/>
</dbReference>
<dbReference type="Proteomes" id="UP000266649">
    <property type="component" value="Unassembled WGS sequence"/>
</dbReference>
<dbReference type="GO" id="GO:0051907">
    <property type="term" value="F:S-(hydroxymethyl)glutathione synthase activity"/>
    <property type="evidence" value="ECO:0007669"/>
    <property type="project" value="UniProtKB-UniRule"/>
</dbReference>
<comment type="pathway">
    <text evidence="5">One-carbon metabolism; formaldehyde degradation; formate from formaldehyde (glutathione route): step 1/3.</text>
</comment>
<accession>A0A398BQV4</accession>
<evidence type="ECO:0000256" key="2">
    <source>
        <dbReference type="ARBA" id="ARBA00022723"/>
    </source>
</evidence>
<evidence type="ECO:0000256" key="4">
    <source>
        <dbReference type="ARBA" id="ARBA00023239"/>
    </source>
</evidence>
<dbReference type="UniPathway" id="UPA00562">
    <property type="reaction ID" value="UER00621"/>
</dbReference>
<dbReference type="HAMAP" id="MF_00723">
    <property type="entry name" value="Formald_GSH"/>
    <property type="match status" value="1"/>
</dbReference>
<feature type="binding site" evidence="5">
    <location>
        <position position="51"/>
    </location>
    <ligand>
        <name>Zn(2+)</name>
        <dbReference type="ChEBI" id="CHEBI:29105"/>
        <label>2</label>
        <note>catalytic</note>
    </ligand>
</feature>
<evidence type="ECO:0000259" key="6">
    <source>
        <dbReference type="PROSITE" id="PS51891"/>
    </source>
</evidence>
<dbReference type="AlphaFoldDB" id="A0A398BQV4"/>
<comment type="function">
    <text evidence="5">Catalyzes the condensation of formaldehyde and glutathione to S-hydroxymethylglutathione.</text>
</comment>
<keyword evidence="3 5" id="KW-0862">Zinc</keyword>
<feature type="binding site" evidence="5">
    <location>
        <position position="99"/>
    </location>
    <ligand>
        <name>Zn(2+)</name>
        <dbReference type="ChEBI" id="CHEBI:29105"/>
        <label>1</label>
        <note>structural</note>
    </ligand>
</feature>
<dbReference type="NCBIfam" id="TIGR02820">
    <property type="entry name" value="formald_GSH"/>
    <property type="match status" value="1"/>
</dbReference>
<keyword evidence="2 5" id="KW-0479">Metal-binding</keyword>
<comment type="similarity">
    <text evidence="1 5">Belongs to the Gfa family.</text>
</comment>
<evidence type="ECO:0000256" key="1">
    <source>
        <dbReference type="ARBA" id="ARBA00005495"/>
    </source>
</evidence>
<sequence length="186" mass="19938">MTKPKLHPALDNGIAATSPDFTGGTLVCACTDKPVRVRVEGQIAHNHACGCTKCWKPEGATFSVVAVAPHDKVTVLENGDKLAVVDPAALIQRHACKACGVHMYGPVTRAHPFQGLDFIHPERFEEKGWAQPGFAAFVSSVIEAGVDPSQMDAIRGQLKSIGLEPSDCLNPGLMDYIATWTVQHRA</sequence>
<organism evidence="7 8">
    <name type="scientific">Gemmobacter lutimaris</name>
    <dbReference type="NCBI Taxonomy" id="2306023"/>
    <lineage>
        <taxon>Bacteria</taxon>
        <taxon>Pseudomonadati</taxon>
        <taxon>Pseudomonadota</taxon>
        <taxon>Alphaproteobacteria</taxon>
        <taxon>Rhodobacterales</taxon>
        <taxon>Paracoccaceae</taxon>
        <taxon>Gemmobacter</taxon>
    </lineage>
</organism>
<evidence type="ECO:0000313" key="7">
    <source>
        <dbReference type="EMBL" id="RID90280.1"/>
    </source>
</evidence>
<reference evidence="7 8" key="1">
    <citation type="submission" date="2018-09" db="EMBL/GenBank/DDBJ databases">
        <title>Gemmobacter lutimaris sp. nov., a marine bacterium isolated from tidal flat.</title>
        <authorList>
            <person name="Lee D.W."/>
            <person name="Yoo Y."/>
            <person name="Kim J.-J."/>
            <person name="Kim B.S."/>
        </authorList>
    </citation>
    <scope>NUCLEOTIDE SEQUENCE [LARGE SCALE GENOMIC DNA]</scope>
    <source>
        <strain evidence="7 8">YJ-T1-11</strain>
    </source>
</reference>
<dbReference type="PIRSF" id="PIRSF033318">
    <property type="entry name" value="Formald_GSH"/>
    <property type="match status" value="1"/>
</dbReference>
<proteinExistence type="inferred from homology"/>
<keyword evidence="4 5" id="KW-0456">Lyase</keyword>
<evidence type="ECO:0000256" key="3">
    <source>
        <dbReference type="ARBA" id="ARBA00022833"/>
    </source>
</evidence>
<feature type="binding site" evidence="5">
    <location>
        <position position="96"/>
    </location>
    <ligand>
        <name>Zn(2+)</name>
        <dbReference type="ChEBI" id="CHEBI:29105"/>
        <label>1</label>
        <note>structural</note>
    </ligand>
</feature>
<feature type="domain" description="CENP-V/GFA" evidence="6">
    <location>
        <begin position="21"/>
        <end position="167"/>
    </location>
</feature>
<feature type="binding site" evidence="5">
    <location>
        <position position="54"/>
    </location>
    <ligand>
        <name>Zn(2+)</name>
        <dbReference type="ChEBI" id="CHEBI:29105"/>
        <label>2</label>
        <note>catalytic</note>
    </ligand>
</feature>
<evidence type="ECO:0000313" key="8">
    <source>
        <dbReference type="Proteomes" id="UP000266649"/>
    </source>
</evidence>
<gene>
    <name evidence="5 7" type="primary">gfa</name>
    <name evidence="7" type="ORF">D2N39_18990</name>
</gene>
<dbReference type="OrthoDB" id="9011205at2"/>
<comment type="caution">
    <text evidence="7">The sequence shown here is derived from an EMBL/GenBank/DDBJ whole genome shotgun (WGS) entry which is preliminary data.</text>
</comment>
<dbReference type="EMBL" id="QXXQ01000015">
    <property type="protein sequence ID" value="RID90280.1"/>
    <property type="molecule type" value="Genomic_DNA"/>
</dbReference>
<dbReference type="InterPro" id="IPR011057">
    <property type="entry name" value="Mss4-like_sf"/>
</dbReference>
<dbReference type="InterPro" id="IPR006913">
    <property type="entry name" value="CENP-V/GFA"/>
</dbReference>
<name>A0A398BQV4_9RHOB</name>
<dbReference type="SUPFAM" id="SSF51316">
    <property type="entry name" value="Mss4-like"/>
    <property type="match status" value="1"/>
</dbReference>
<dbReference type="PROSITE" id="PS51891">
    <property type="entry name" value="CENP_V_GFA"/>
    <property type="match status" value="1"/>
</dbReference>
<dbReference type="InterPro" id="IPR014185">
    <property type="entry name" value="Formald_GSH"/>
</dbReference>
<dbReference type="PANTHER" id="PTHR33337">
    <property type="entry name" value="GFA DOMAIN-CONTAINING PROTEIN"/>
    <property type="match status" value="1"/>
</dbReference>
<comment type="catalytic activity">
    <reaction evidence="5">
        <text>S-(hydroxymethyl)glutathione = glutathione + formaldehyde</text>
        <dbReference type="Rhea" id="RHEA:22488"/>
        <dbReference type="ChEBI" id="CHEBI:16842"/>
        <dbReference type="ChEBI" id="CHEBI:57925"/>
        <dbReference type="ChEBI" id="CHEBI:58758"/>
        <dbReference type="EC" id="4.4.1.22"/>
    </reaction>
</comment>